<feature type="signal peptide" evidence="1">
    <location>
        <begin position="1"/>
        <end position="23"/>
    </location>
</feature>
<feature type="chain" id="PRO_5019222003" evidence="1">
    <location>
        <begin position="24"/>
        <end position="145"/>
    </location>
</feature>
<name>A0A418M1V8_9BACT</name>
<protein>
    <submittedName>
        <fullName evidence="2">Uncharacterized protein</fullName>
    </submittedName>
</protein>
<dbReference type="Proteomes" id="UP000283523">
    <property type="component" value="Unassembled WGS sequence"/>
</dbReference>
<dbReference type="PROSITE" id="PS51257">
    <property type="entry name" value="PROKAR_LIPOPROTEIN"/>
    <property type="match status" value="1"/>
</dbReference>
<comment type="caution">
    <text evidence="2">The sequence shown here is derived from an EMBL/GenBank/DDBJ whole genome shotgun (WGS) entry which is preliminary data.</text>
</comment>
<gene>
    <name evidence="2" type="ORF">DYU11_22440</name>
</gene>
<proteinExistence type="predicted"/>
<keyword evidence="1" id="KW-0732">Signal</keyword>
<evidence type="ECO:0000313" key="2">
    <source>
        <dbReference type="EMBL" id="RIV19691.1"/>
    </source>
</evidence>
<dbReference type="RefSeq" id="WP_119669977.1">
    <property type="nucleotide sequence ID" value="NZ_QXED01000007.1"/>
</dbReference>
<evidence type="ECO:0000313" key="3">
    <source>
        <dbReference type="Proteomes" id="UP000283523"/>
    </source>
</evidence>
<dbReference type="AlphaFoldDB" id="A0A418M1V8"/>
<accession>A0A418M1V8</accession>
<reference evidence="2 3" key="1">
    <citation type="submission" date="2018-08" db="EMBL/GenBank/DDBJ databases">
        <title>Fibrisoma montanum sp. nov., isolated from Danxia mountain soil.</title>
        <authorList>
            <person name="Huang Y."/>
        </authorList>
    </citation>
    <scope>NUCLEOTIDE SEQUENCE [LARGE SCALE GENOMIC DNA]</scope>
    <source>
        <strain evidence="2 3">HYT19</strain>
    </source>
</reference>
<dbReference type="EMBL" id="QXED01000007">
    <property type="protein sequence ID" value="RIV19691.1"/>
    <property type="molecule type" value="Genomic_DNA"/>
</dbReference>
<organism evidence="2 3">
    <name type="scientific">Fibrisoma montanum</name>
    <dbReference type="NCBI Taxonomy" id="2305895"/>
    <lineage>
        <taxon>Bacteria</taxon>
        <taxon>Pseudomonadati</taxon>
        <taxon>Bacteroidota</taxon>
        <taxon>Cytophagia</taxon>
        <taxon>Cytophagales</taxon>
        <taxon>Spirosomataceae</taxon>
        <taxon>Fibrisoma</taxon>
    </lineage>
</organism>
<evidence type="ECO:0000256" key="1">
    <source>
        <dbReference type="SAM" id="SignalP"/>
    </source>
</evidence>
<dbReference type="OrthoDB" id="956168at2"/>
<sequence length="145" mass="16035">MKINCLRGFFAVLLLTGSLSCRPAIEPMGPLSSPLRKANYVYTKADHDFYSACAVLADEPVVIEKGCLPGGVPLFDGPSKAILYLLNGQPTRDRKAVKAVFMEHHINEVLLQEKQANGQKLVVINYEKQQLSANYQLDKTAKSKK</sequence>
<keyword evidence="3" id="KW-1185">Reference proteome</keyword>